<dbReference type="STRING" id="1033806.HTIA_1076"/>
<evidence type="ECO:0000313" key="7">
    <source>
        <dbReference type="EMBL" id="CCQ33214.1"/>
    </source>
</evidence>
<evidence type="ECO:0000313" key="8">
    <source>
        <dbReference type="EMBL" id="ERJ04970.1"/>
    </source>
</evidence>
<dbReference type="GO" id="GO:0005829">
    <property type="term" value="C:cytosol"/>
    <property type="evidence" value="ECO:0007669"/>
    <property type="project" value="TreeGrafter"/>
</dbReference>
<reference evidence="8 9" key="1">
    <citation type="journal article" date="2011" name="J. Bacteriol.">
        <title>Genome sequence of Halorhabdus tiamatea, the first archaeon isolated from a deep-sea anoxic brine lake.</title>
        <authorList>
            <person name="Antunes A."/>
            <person name="Alam I."/>
            <person name="Bajic V.B."/>
            <person name="Stingl U."/>
        </authorList>
    </citation>
    <scope>NUCLEOTIDE SEQUENCE [LARGE SCALE GENOMIC DNA]</scope>
    <source>
        <strain evidence="8 9">SARL4B</strain>
    </source>
</reference>
<gene>
    <name evidence="8" type="ORF">HLRTI_003030</name>
    <name evidence="7" type="ORF">HTIA_1076</name>
</gene>
<keyword evidence="4 5" id="KW-0119">Carbohydrate metabolism</keyword>
<reference evidence="7 10" key="3">
    <citation type="journal article" date="2014" name="Environ. Microbiol.">
        <title>Halorhabdus tiamatea: proteogenomics and glycosidase activity measurements identify the first cultivated euryarchaeon from a deep-sea anoxic brine lake as potential polysaccharide degrader.</title>
        <authorList>
            <person name="Werner J."/>
            <person name="Ferrer M."/>
            <person name="Michel G."/>
            <person name="Mann A.J."/>
            <person name="Huang S."/>
            <person name="Juarez S."/>
            <person name="Ciordia S."/>
            <person name="Albar J.P."/>
            <person name="Alcaide M."/>
            <person name="La Cono V."/>
            <person name="Yakimov M.M."/>
            <person name="Antunes A."/>
            <person name="Taborda M."/>
            <person name="Da Costa M.S."/>
            <person name="Amann R.I."/>
            <person name="Gloeckner F.O."/>
            <person name="Golyshina O.V."/>
            <person name="Golyshin P.N."/>
            <person name="Teeling H."/>
        </authorList>
    </citation>
    <scope>NUCLEOTIDE SEQUENCE [LARGE SCALE GENOMIC DNA]</scope>
    <source>
        <strain evidence="10">SARL4B</strain>
        <strain evidence="7">Type strain: SARL4B</strain>
    </source>
</reference>
<dbReference type="GO" id="GO:0000287">
    <property type="term" value="F:magnesium ion binding"/>
    <property type="evidence" value="ECO:0007669"/>
    <property type="project" value="InterPro"/>
</dbReference>
<sequence length="232" mass="24593">MAGAGTAPPLVTDVDGTLTDDELRLDPRMGPALRAWDGPVVLATGKVLPFPIALANYLGLERTVIAENGGVTFVEATDDLRVHGDREAAQAVADAYVEAGYDLGWGVADLPNRWRETEVIAARDRPLEPLRDLAAEHGLEVVDTQYAYHVKSPTMTKGKGLETVADALGYEPTEFVAVGDSTNDVSTFERAGTAIAVANADDAALAAADHVTDDTFADGFLEALDRVDAGEW</sequence>
<feature type="binding site" evidence="5">
    <location>
        <position position="184"/>
    </location>
    <ligand>
        <name>Mg(2+)</name>
        <dbReference type="ChEBI" id="CHEBI:18420"/>
    </ligand>
</feature>
<evidence type="ECO:0000256" key="3">
    <source>
        <dbReference type="ARBA" id="ARBA00022842"/>
    </source>
</evidence>
<feature type="binding site" evidence="5">
    <location>
        <position position="180"/>
    </location>
    <ligand>
        <name>Mg(2+)</name>
        <dbReference type="ChEBI" id="CHEBI:18420"/>
    </ligand>
</feature>
<dbReference type="NCBIfam" id="TIGR01487">
    <property type="entry name" value="Pglycolate_arch"/>
    <property type="match status" value="1"/>
</dbReference>
<evidence type="ECO:0000313" key="10">
    <source>
        <dbReference type="Proteomes" id="UP000015381"/>
    </source>
</evidence>
<reference evidence="8 9" key="2">
    <citation type="journal article" date="2013" name="PLoS ONE">
        <title>INDIGO - INtegrated Data Warehouse of MIcrobial GenOmes with Examples from the Red Sea Extremophiles.</title>
        <authorList>
            <person name="Alam I."/>
            <person name="Antunes A."/>
            <person name="Kamau A.A."/>
            <person name="Ba Alawi W."/>
            <person name="Kalkatawi M."/>
            <person name="Stingl U."/>
            <person name="Bajic V.B."/>
        </authorList>
    </citation>
    <scope>NUCLEOTIDE SEQUENCE [LARGE SCALE GENOMIC DNA]</scope>
    <source>
        <strain evidence="8 9">SARL4B</strain>
    </source>
</reference>
<dbReference type="KEGG" id="hti:HTIA_1076"/>
<dbReference type="SUPFAM" id="SSF56784">
    <property type="entry name" value="HAD-like"/>
    <property type="match status" value="1"/>
</dbReference>
<dbReference type="PANTHER" id="PTHR10000:SF8">
    <property type="entry name" value="HAD SUPERFAMILY HYDROLASE-LIKE, TYPE 3"/>
    <property type="match status" value="1"/>
</dbReference>
<dbReference type="InterPro" id="IPR036412">
    <property type="entry name" value="HAD-like_sf"/>
</dbReference>
<evidence type="ECO:0000313" key="9">
    <source>
        <dbReference type="Proteomes" id="UP000003861"/>
    </source>
</evidence>
<dbReference type="GO" id="GO:0008967">
    <property type="term" value="F:phosphoglycolate phosphatase activity"/>
    <property type="evidence" value="ECO:0007669"/>
    <property type="project" value="UniProtKB-UniRule"/>
</dbReference>
<dbReference type="EC" id="3.1.3.18" evidence="5 6"/>
<evidence type="ECO:0000256" key="2">
    <source>
        <dbReference type="ARBA" id="ARBA00022801"/>
    </source>
</evidence>
<dbReference type="InterPro" id="IPR023214">
    <property type="entry name" value="HAD_sf"/>
</dbReference>
<keyword evidence="3 5" id="KW-0460">Magnesium</keyword>
<keyword evidence="1 5" id="KW-0479">Metal-binding</keyword>
<dbReference type="PATRIC" id="fig|1033806.12.peg.1068"/>
<dbReference type="Pfam" id="PF08282">
    <property type="entry name" value="Hydrolase_3"/>
    <property type="match status" value="2"/>
</dbReference>
<dbReference type="HAMAP" id="MF_01419">
    <property type="entry name" value="GPH_hydrolase_arch"/>
    <property type="match status" value="1"/>
</dbReference>
<dbReference type="Proteomes" id="UP000003861">
    <property type="component" value="Unassembled WGS sequence"/>
</dbReference>
<keyword evidence="2 5" id="KW-0378">Hydrolase</keyword>
<evidence type="ECO:0000256" key="6">
    <source>
        <dbReference type="NCBIfam" id="TIGR01487"/>
    </source>
</evidence>
<dbReference type="Proteomes" id="UP000015381">
    <property type="component" value="Chromosome I"/>
</dbReference>
<dbReference type="PANTHER" id="PTHR10000">
    <property type="entry name" value="PHOSPHOSERINE PHOSPHATASE"/>
    <property type="match status" value="1"/>
</dbReference>
<dbReference type="EMBL" id="AFNT02000048">
    <property type="protein sequence ID" value="ERJ04970.1"/>
    <property type="molecule type" value="Genomic_DNA"/>
</dbReference>
<accession>F7PQ86</accession>
<evidence type="ECO:0000256" key="1">
    <source>
        <dbReference type="ARBA" id="ARBA00022723"/>
    </source>
</evidence>
<proteinExistence type="inferred from homology"/>
<feature type="binding site" evidence="5">
    <location>
        <position position="15"/>
    </location>
    <ligand>
        <name>Mg(2+)</name>
        <dbReference type="ChEBI" id="CHEBI:18420"/>
    </ligand>
</feature>
<comment type="cofactor">
    <cofactor evidence="5">
        <name>Mg(2+)</name>
        <dbReference type="ChEBI" id="CHEBI:18420"/>
    </cofactor>
</comment>
<dbReference type="AlphaFoldDB" id="F7PQ86"/>
<dbReference type="HOGENOM" id="CLU_044146_2_0_2"/>
<dbReference type="OrthoDB" id="120822at2157"/>
<evidence type="ECO:0000256" key="4">
    <source>
        <dbReference type="ARBA" id="ARBA00023277"/>
    </source>
</evidence>
<feature type="binding site" evidence="5">
    <location>
        <position position="13"/>
    </location>
    <ligand>
        <name>Mg(2+)</name>
        <dbReference type="ChEBI" id="CHEBI:18420"/>
    </ligand>
</feature>
<organism evidence="8 9">
    <name type="scientific">Halorhabdus tiamatea SARL4B</name>
    <dbReference type="NCBI Taxonomy" id="1033806"/>
    <lineage>
        <taxon>Archaea</taxon>
        <taxon>Methanobacteriati</taxon>
        <taxon>Methanobacteriota</taxon>
        <taxon>Stenosarchaea group</taxon>
        <taxon>Halobacteria</taxon>
        <taxon>Halobacteriales</taxon>
        <taxon>Haloarculaceae</taxon>
        <taxon>Halorhabdus</taxon>
    </lineage>
</organism>
<comment type="function">
    <text evidence="5">Catalyzes the dephosphorylation of 2-phosphoglycolate.</text>
</comment>
<protein>
    <recommendedName>
        <fullName evidence="5 6">Phosphoglycolate phosphatase</fullName>
        <shortName evidence="5">PGP</shortName>
        <shortName evidence="5">PGPase</shortName>
        <ecNumber evidence="5 6">3.1.3.18</ecNumber>
    </recommendedName>
</protein>
<name>F7PQ86_9EURY</name>
<feature type="binding site" evidence="5">
    <location>
        <position position="157"/>
    </location>
    <ligand>
        <name>substrate</name>
    </ligand>
</feature>
<keyword evidence="10" id="KW-1185">Reference proteome</keyword>
<dbReference type="EMBL" id="HF571520">
    <property type="protein sequence ID" value="CCQ33214.1"/>
    <property type="molecule type" value="Genomic_DNA"/>
</dbReference>
<evidence type="ECO:0000256" key="5">
    <source>
        <dbReference type="HAMAP-Rule" id="MF_01419"/>
    </source>
</evidence>
<dbReference type="eggNOG" id="arCOG01213">
    <property type="taxonomic scope" value="Archaea"/>
</dbReference>
<dbReference type="GeneID" id="23800364"/>
<dbReference type="Gene3D" id="3.40.50.1000">
    <property type="entry name" value="HAD superfamily/HAD-like"/>
    <property type="match status" value="1"/>
</dbReference>
<dbReference type="InterPro" id="IPR006382">
    <property type="entry name" value="PGPase"/>
</dbReference>
<dbReference type="RefSeq" id="WP_008528289.1">
    <property type="nucleotide sequence ID" value="NC_021921.1"/>
</dbReference>
<feature type="active site" description="Nucleophile" evidence="5">
    <location>
        <position position="13"/>
    </location>
</feature>
<comment type="similarity">
    <text evidence="5">Belongs to the archaeal SPP-like hydrolase family.</text>
</comment>
<comment type="catalytic activity">
    <reaction evidence="5">
        <text>2-phosphoglycolate + H2O = glycolate + phosphate</text>
        <dbReference type="Rhea" id="RHEA:14369"/>
        <dbReference type="ChEBI" id="CHEBI:15377"/>
        <dbReference type="ChEBI" id="CHEBI:29805"/>
        <dbReference type="ChEBI" id="CHEBI:43474"/>
        <dbReference type="ChEBI" id="CHEBI:58033"/>
        <dbReference type="EC" id="3.1.3.18"/>
    </reaction>
</comment>
<dbReference type="Gene3D" id="3.90.1070.10">
    <property type="match status" value="1"/>
</dbReference>